<dbReference type="Pfam" id="PF13371">
    <property type="entry name" value="TPR_9"/>
    <property type="match status" value="1"/>
</dbReference>
<reference evidence="3" key="1">
    <citation type="submission" date="2021-05" db="EMBL/GenBank/DDBJ databases">
        <title>Complete genome sequence of the cellulolytic planctomycete Telmatocola sphagniphila SP2T and characterization of the first cellulase from planctomycetes.</title>
        <authorList>
            <person name="Rakitin A.L."/>
            <person name="Beletsky A.V."/>
            <person name="Naumoff D.G."/>
            <person name="Kulichevskaya I.S."/>
            <person name="Mardanov A.V."/>
            <person name="Ravin N.V."/>
            <person name="Dedysh S.N."/>
        </authorList>
    </citation>
    <scope>NUCLEOTIDE SEQUENCE</scope>
    <source>
        <strain evidence="3">SP2T</strain>
    </source>
</reference>
<dbReference type="AlphaFoldDB" id="A0A8E6B3K7"/>
<feature type="domain" description="Protein SirB1 N-terminal" evidence="2">
    <location>
        <begin position="41"/>
        <end position="191"/>
    </location>
</feature>
<evidence type="ECO:0000256" key="1">
    <source>
        <dbReference type="ARBA" id="ARBA00007100"/>
    </source>
</evidence>
<keyword evidence="4" id="KW-1185">Reference proteome</keyword>
<evidence type="ECO:0000259" key="2">
    <source>
        <dbReference type="Pfam" id="PF13369"/>
    </source>
</evidence>
<proteinExistence type="inferred from homology"/>
<evidence type="ECO:0000313" key="3">
    <source>
        <dbReference type="EMBL" id="QVL30684.1"/>
    </source>
</evidence>
<evidence type="ECO:0000313" key="4">
    <source>
        <dbReference type="Proteomes" id="UP000676194"/>
    </source>
</evidence>
<dbReference type="PANTHER" id="PTHR31350">
    <property type="entry name" value="SI:DKEY-261L7.2"/>
    <property type="match status" value="1"/>
</dbReference>
<dbReference type="RefSeq" id="WP_213494563.1">
    <property type="nucleotide sequence ID" value="NZ_CP074694.1"/>
</dbReference>
<dbReference type="PANTHER" id="PTHR31350:SF21">
    <property type="entry name" value="F-BOX ONLY PROTEIN 21"/>
    <property type="match status" value="1"/>
</dbReference>
<dbReference type="Proteomes" id="UP000676194">
    <property type="component" value="Chromosome"/>
</dbReference>
<protein>
    <submittedName>
        <fullName evidence="3">Tetratricopeptide repeat protein</fullName>
    </submittedName>
</protein>
<name>A0A8E6B3K7_9BACT</name>
<dbReference type="EMBL" id="CP074694">
    <property type="protein sequence ID" value="QVL30684.1"/>
    <property type="molecule type" value="Genomic_DNA"/>
</dbReference>
<dbReference type="KEGG" id="tsph:KIH39_17725"/>
<gene>
    <name evidence="3" type="ORF">KIH39_17725</name>
</gene>
<organism evidence="3 4">
    <name type="scientific">Telmatocola sphagniphila</name>
    <dbReference type="NCBI Taxonomy" id="1123043"/>
    <lineage>
        <taxon>Bacteria</taxon>
        <taxon>Pseudomonadati</taxon>
        <taxon>Planctomycetota</taxon>
        <taxon>Planctomycetia</taxon>
        <taxon>Gemmatales</taxon>
        <taxon>Gemmataceae</taxon>
    </lineage>
</organism>
<dbReference type="InterPro" id="IPR032698">
    <property type="entry name" value="SirB1_N"/>
</dbReference>
<dbReference type="Pfam" id="PF13369">
    <property type="entry name" value="Transglut_core2"/>
    <property type="match status" value="1"/>
</dbReference>
<sequence>MNLEPLLHLLADEPETPVDVTEINLLLSTDEYPNLDVHPLVERLDTYAATLRPRLRGVHSLETKVLELCQFLFGELGFTGNQEDYYDPRNSYMNEVMHRKLGIPITLSALAISVGQRAGMNILGVALPGHFIARAQYEDEIIFFDPFNDGRILDITECEQLIERITGKPFTVTQDTFQTALPGEIVVRMLNNLKGIYLEKGDFLRCGRVIERLKILLPADPHQKRDLGLCQVQLLRYGAAIDNLKQYLELVPGASDAQAISKILNQATSMVAKWN</sequence>
<comment type="similarity">
    <text evidence="1">Belongs to the UPF0162 family.</text>
</comment>
<accession>A0A8E6B3K7</accession>